<evidence type="ECO:0000256" key="1">
    <source>
        <dbReference type="SAM" id="MobiDB-lite"/>
    </source>
</evidence>
<sequence>MVVTFSSAGSGTGTMKRSNRGRKDQTRIQVLDADVNSVDDNSHKDEGGGIVQDKSPRPAGSYSDLRSLSHHRTNRFFSQLCTPLIHIELDITSDRKTLKYASFRLSQYAEQIQYLRIIVTVFERQDDDSKNYESTAIEALKRCTNATSLEIYYDELPPTPPGPLHPFAASLNAEVVSLLSYGRVQSLAVCSIGARIWPLWSDLIDPALSDLLDTLASRLDDFTSLRVLDINSLKVLGFQNSLGLSLGRLWDEDQKIKWASNSSLTRLSFTNCQNVYAPHLAPLVNHLPSLKYLFVSACGDNSDLEPPPRIPGWSKRRDEQWQRAPLEMVWIEHMLTWEILAMGLIPTRSVVATSLVPRHLAESFIQDEEIFPGLVALQVEDAEISASDGSDTSNVGRVKDWKVLLTRRSVELKGGARWLVNTR</sequence>
<feature type="region of interest" description="Disordered" evidence="1">
    <location>
        <begin position="1"/>
        <end position="65"/>
    </location>
</feature>
<feature type="compositionally biased region" description="Polar residues" evidence="1">
    <location>
        <begin position="1"/>
        <end position="16"/>
    </location>
</feature>
<accession>A0A0C2WNI3</accession>
<proteinExistence type="predicted"/>
<dbReference type="Proteomes" id="UP000054097">
    <property type="component" value="Unassembled WGS sequence"/>
</dbReference>
<evidence type="ECO:0000313" key="2">
    <source>
        <dbReference type="EMBL" id="KIM27803.1"/>
    </source>
</evidence>
<evidence type="ECO:0008006" key="4">
    <source>
        <dbReference type="Google" id="ProtNLM"/>
    </source>
</evidence>
<evidence type="ECO:0000313" key="3">
    <source>
        <dbReference type="Proteomes" id="UP000054097"/>
    </source>
</evidence>
<dbReference type="OrthoDB" id="3133179at2759"/>
<reference evidence="2 3" key="1">
    <citation type="submission" date="2014-04" db="EMBL/GenBank/DDBJ databases">
        <authorList>
            <consortium name="DOE Joint Genome Institute"/>
            <person name="Kuo A."/>
            <person name="Zuccaro A."/>
            <person name="Kohler A."/>
            <person name="Nagy L.G."/>
            <person name="Floudas D."/>
            <person name="Copeland A."/>
            <person name="Barry K.W."/>
            <person name="Cichocki N."/>
            <person name="Veneault-Fourrey C."/>
            <person name="LaButti K."/>
            <person name="Lindquist E.A."/>
            <person name="Lipzen A."/>
            <person name="Lundell T."/>
            <person name="Morin E."/>
            <person name="Murat C."/>
            <person name="Sun H."/>
            <person name="Tunlid A."/>
            <person name="Henrissat B."/>
            <person name="Grigoriev I.V."/>
            <person name="Hibbett D.S."/>
            <person name="Martin F."/>
            <person name="Nordberg H.P."/>
            <person name="Cantor M.N."/>
            <person name="Hua S.X."/>
        </authorList>
    </citation>
    <scope>NUCLEOTIDE SEQUENCE [LARGE SCALE GENOMIC DNA]</scope>
    <source>
        <strain evidence="2 3">MAFF 305830</strain>
    </source>
</reference>
<dbReference type="EMBL" id="KN824296">
    <property type="protein sequence ID" value="KIM27803.1"/>
    <property type="molecule type" value="Genomic_DNA"/>
</dbReference>
<protein>
    <recommendedName>
        <fullName evidence="4">F-box domain-containing protein</fullName>
    </recommendedName>
</protein>
<gene>
    <name evidence="2" type="ORF">M408DRAFT_159410</name>
</gene>
<dbReference type="AlphaFoldDB" id="A0A0C2WNI3"/>
<keyword evidence="3" id="KW-1185">Reference proteome</keyword>
<dbReference type="SUPFAM" id="SSF52058">
    <property type="entry name" value="L domain-like"/>
    <property type="match status" value="1"/>
</dbReference>
<dbReference type="HOGENOM" id="CLU_046322_0_0_1"/>
<reference evidence="3" key="2">
    <citation type="submission" date="2015-01" db="EMBL/GenBank/DDBJ databases">
        <title>Evolutionary Origins and Diversification of the Mycorrhizal Mutualists.</title>
        <authorList>
            <consortium name="DOE Joint Genome Institute"/>
            <consortium name="Mycorrhizal Genomics Consortium"/>
            <person name="Kohler A."/>
            <person name="Kuo A."/>
            <person name="Nagy L.G."/>
            <person name="Floudas D."/>
            <person name="Copeland A."/>
            <person name="Barry K.W."/>
            <person name="Cichocki N."/>
            <person name="Veneault-Fourrey C."/>
            <person name="LaButti K."/>
            <person name="Lindquist E.A."/>
            <person name="Lipzen A."/>
            <person name="Lundell T."/>
            <person name="Morin E."/>
            <person name="Murat C."/>
            <person name="Riley R."/>
            <person name="Ohm R."/>
            <person name="Sun H."/>
            <person name="Tunlid A."/>
            <person name="Henrissat B."/>
            <person name="Grigoriev I.V."/>
            <person name="Hibbett D.S."/>
            <person name="Martin F."/>
        </authorList>
    </citation>
    <scope>NUCLEOTIDE SEQUENCE [LARGE SCALE GENOMIC DNA]</scope>
    <source>
        <strain evidence="3">MAFF 305830</strain>
    </source>
</reference>
<organism evidence="2 3">
    <name type="scientific">Serendipita vermifera MAFF 305830</name>
    <dbReference type="NCBI Taxonomy" id="933852"/>
    <lineage>
        <taxon>Eukaryota</taxon>
        <taxon>Fungi</taxon>
        <taxon>Dikarya</taxon>
        <taxon>Basidiomycota</taxon>
        <taxon>Agaricomycotina</taxon>
        <taxon>Agaricomycetes</taxon>
        <taxon>Sebacinales</taxon>
        <taxon>Serendipitaceae</taxon>
        <taxon>Serendipita</taxon>
    </lineage>
</organism>
<name>A0A0C2WNI3_SERVB</name>